<dbReference type="Pfam" id="PF16261">
    <property type="entry name" value="DUF4915"/>
    <property type="match status" value="1"/>
</dbReference>
<dbReference type="RefSeq" id="WP_343887146.1">
    <property type="nucleotide sequence ID" value="NZ_BAAAEH010000002.1"/>
</dbReference>
<evidence type="ECO:0000313" key="4">
    <source>
        <dbReference type="Proteomes" id="UP001419910"/>
    </source>
</evidence>
<dbReference type="NCBIfam" id="TIGR03032">
    <property type="entry name" value="TIGR03032 family protein"/>
    <property type="match status" value="1"/>
</dbReference>
<feature type="domain" description="Conserved hypothetical protein CHP03032" evidence="2">
    <location>
        <begin position="44"/>
        <end position="360"/>
    </location>
</feature>
<dbReference type="EMBL" id="JBDIME010000004">
    <property type="protein sequence ID" value="MEN2789555.1"/>
    <property type="molecule type" value="Genomic_DNA"/>
</dbReference>
<protein>
    <submittedName>
        <fullName evidence="3">TIGR03032 family protein</fullName>
    </submittedName>
</protein>
<evidence type="ECO:0000313" key="3">
    <source>
        <dbReference type="EMBL" id="MEN2789555.1"/>
    </source>
</evidence>
<dbReference type="Proteomes" id="UP001419910">
    <property type="component" value="Unassembled WGS sequence"/>
</dbReference>
<proteinExistence type="predicted"/>
<comment type="caution">
    <text evidence="3">The sequence shown here is derived from an EMBL/GenBank/DDBJ whole genome shotgun (WGS) entry which is preliminary data.</text>
</comment>
<reference evidence="3 4" key="1">
    <citation type="submission" date="2024-05" db="EMBL/GenBank/DDBJ databases">
        <authorList>
            <person name="Liu Q."/>
            <person name="Xin Y.-H."/>
        </authorList>
    </citation>
    <scope>NUCLEOTIDE SEQUENCE [LARGE SCALE GENOMIC DNA]</scope>
    <source>
        <strain evidence="3 4">CGMCC 1.10181</strain>
    </source>
</reference>
<name>A0ABU9Y169_9SPHN</name>
<feature type="region of interest" description="Disordered" evidence="1">
    <location>
        <begin position="1"/>
        <end position="35"/>
    </location>
</feature>
<sequence length="380" mass="41349">MTEQSSTGASAYPTGHPTTGQAFAPGQEPIAATPGTTSITVSRGFNAWLRSHDTSLAFTSYQTGQLFLVGSHPNGTVSFNQQNFQRAMGLCWMPGRLYLGSLFQLWRLENMLRPGELANQAFDAVLVPRNAQTTGDVDIHEVGIDDEGRVVFVNTKYSCLSTLDLTHSFRLVWKPPFISKLAPEDRCHLNGLAMDKGKPRFVTAVSRSDVIAGWRERRHEGGVLIEVETNRIVTDQLSMPHSPRVVGGTLYALDSGRGRIISIDPMSGAKTDIAFCPGFLRGLSIHDGHAIVTVSKPRNGAFNGLLLDGEMKARDAESWCGILVVNLASGDIVEWIRLEGHITELFDVAAMPGVRCPMSLGPATVEIQNSISFEVGGRDR</sequence>
<accession>A0ABU9Y169</accession>
<organism evidence="3 4">
    <name type="scientific">Sphingomonas oligophenolica</name>
    <dbReference type="NCBI Taxonomy" id="301154"/>
    <lineage>
        <taxon>Bacteria</taxon>
        <taxon>Pseudomonadati</taxon>
        <taxon>Pseudomonadota</taxon>
        <taxon>Alphaproteobacteria</taxon>
        <taxon>Sphingomonadales</taxon>
        <taxon>Sphingomonadaceae</taxon>
        <taxon>Sphingomonas</taxon>
    </lineage>
</organism>
<gene>
    <name evidence="3" type="ORF">ABC974_07960</name>
</gene>
<dbReference type="InterPro" id="IPR017481">
    <property type="entry name" value="CHP03032"/>
</dbReference>
<dbReference type="SUPFAM" id="SSF63825">
    <property type="entry name" value="YWTD domain"/>
    <property type="match status" value="1"/>
</dbReference>
<evidence type="ECO:0000256" key="1">
    <source>
        <dbReference type="SAM" id="MobiDB-lite"/>
    </source>
</evidence>
<keyword evidence="4" id="KW-1185">Reference proteome</keyword>
<evidence type="ECO:0000259" key="2">
    <source>
        <dbReference type="Pfam" id="PF16261"/>
    </source>
</evidence>